<dbReference type="InterPro" id="IPR000150">
    <property type="entry name" value="Cof"/>
</dbReference>
<dbReference type="OrthoDB" id="3180855at2"/>
<evidence type="ECO:0000313" key="1">
    <source>
        <dbReference type="EMBL" id="KAA2257088.1"/>
    </source>
</evidence>
<dbReference type="AlphaFoldDB" id="A0A5B2X1K2"/>
<dbReference type="PANTHER" id="PTHR10000">
    <property type="entry name" value="PHOSPHOSERINE PHOSPHATASE"/>
    <property type="match status" value="1"/>
</dbReference>
<comment type="caution">
    <text evidence="1">The sequence shown here is derived from an EMBL/GenBank/DDBJ whole genome shotgun (WGS) entry which is preliminary data.</text>
</comment>
<dbReference type="PANTHER" id="PTHR10000:SF8">
    <property type="entry name" value="HAD SUPERFAMILY HYDROLASE-LIKE, TYPE 3"/>
    <property type="match status" value="1"/>
</dbReference>
<dbReference type="InterPro" id="IPR023214">
    <property type="entry name" value="HAD_sf"/>
</dbReference>
<name>A0A5B2X1K2_9PSEU</name>
<dbReference type="GO" id="GO:0005829">
    <property type="term" value="C:cytosol"/>
    <property type="evidence" value="ECO:0007669"/>
    <property type="project" value="TreeGrafter"/>
</dbReference>
<dbReference type="SUPFAM" id="SSF56784">
    <property type="entry name" value="HAD-like"/>
    <property type="match status" value="1"/>
</dbReference>
<proteinExistence type="predicted"/>
<dbReference type="InterPro" id="IPR036412">
    <property type="entry name" value="HAD-like_sf"/>
</dbReference>
<dbReference type="RefSeq" id="WP_149852321.1">
    <property type="nucleotide sequence ID" value="NZ_VUOB01000047.1"/>
</dbReference>
<accession>A0A5B2X1K2</accession>
<dbReference type="GO" id="GO:0000287">
    <property type="term" value="F:magnesium ion binding"/>
    <property type="evidence" value="ECO:0007669"/>
    <property type="project" value="TreeGrafter"/>
</dbReference>
<keyword evidence="2" id="KW-1185">Reference proteome</keyword>
<reference evidence="1 2" key="2">
    <citation type="submission" date="2019-09" db="EMBL/GenBank/DDBJ databases">
        <authorList>
            <person name="Jin C."/>
        </authorList>
    </citation>
    <scope>NUCLEOTIDE SEQUENCE [LARGE SCALE GENOMIC DNA]</scope>
    <source>
        <strain evidence="1 2">AN110305</strain>
    </source>
</reference>
<dbReference type="InterPro" id="IPR006379">
    <property type="entry name" value="HAD-SF_hydro_IIB"/>
</dbReference>
<reference evidence="1 2" key="1">
    <citation type="submission" date="2019-09" db="EMBL/GenBank/DDBJ databases">
        <title>Goodfellowia gen. nov., a new genus of the Pseudonocardineae related to Actinoalloteichus, containing Goodfellowia coeruleoviolacea gen. nov., comb. nov. gen. nov., comb. nov.</title>
        <authorList>
            <person name="Labeda D."/>
        </authorList>
    </citation>
    <scope>NUCLEOTIDE SEQUENCE [LARGE SCALE GENOMIC DNA]</scope>
    <source>
        <strain evidence="1 2">AN110305</strain>
    </source>
</reference>
<gene>
    <name evidence="1" type="ORF">F0L68_25425</name>
</gene>
<dbReference type="Pfam" id="PF08282">
    <property type="entry name" value="Hydrolase_3"/>
    <property type="match status" value="1"/>
</dbReference>
<dbReference type="Gene3D" id="3.30.1240.10">
    <property type="match status" value="1"/>
</dbReference>
<dbReference type="Gene3D" id="3.40.50.1000">
    <property type="entry name" value="HAD superfamily/HAD-like"/>
    <property type="match status" value="1"/>
</dbReference>
<dbReference type="GO" id="GO:0016791">
    <property type="term" value="F:phosphatase activity"/>
    <property type="evidence" value="ECO:0007669"/>
    <property type="project" value="UniProtKB-ARBA"/>
</dbReference>
<dbReference type="Proteomes" id="UP000323454">
    <property type="component" value="Unassembled WGS sequence"/>
</dbReference>
<organism evidence="1 2">
    <name type="scientific">Solihabitans fulvus</name>
    <dbReference type="NCBI Taxonomy" id="1892852"/>
    <lineage>
        <taxon>Bacteria</taxon>
        <taxon>Bacillati</taxon>
        <taxon>Actinomycetota</taxon>
        <taxon>Actinomycetes</taxon>
        <taxon>Pseudonocardiales</taxon>
        <taxon>Pseudonocardiaceae</taxon>
        <taxon>Solihabitans</taxon>
    </lineage>
</organism>
<sequence length="270" mass="28111">MERPGLVASDVDGTLITPLDRVTDRTAAVLGRVMASGTPFVLVTGRPPRWVPSVAEAAGTDGYAVCANGAVLYDIGADRVLWQRGLAPTLLADLARELDLALPGCAVATERVGTSALDHTVRQFVAETAYHHPWGDGDHTEVTRGEVLGHTAVKLLVRHGEMTSAAMAVAAEAVFGDAVDVTFSSNSGLLEISARGVTKATGLAEVAQRAGVDAAEVVAFGDMPNDVPMLRWAGHGVAMANAHQAALAVADEVTAPNSEDGVALVLERWF</sequence>
<protein>
    <submittedName>
        <fullName evidence="1">HAD family phosphatase</fullName>
    </submittedName>
</protein>
<evidence type="ECO:0000313" key="2">
    <source>
        <dbReference type="Proteomes" id="UP000323454"/>
    </source>
</evidence>
<dbReference type="NCBIfam" id="TIGR00099">
    <property type="entry name" value="Cof-subfamily"/>
    <property type="match status" value="1"/>
</dbReference>
<dbReference type="EMBL" id="VUOB01000047">
    <property type="protein sequence ID" value="KAA2257088.1"/>
    <property type="molecule type" value="Genomic_DNA"/>
</dbReference>
<dbReference type="NCBIfam" id="TIGR01484">
    <property type="entry name" value="HAD-SF-IIB"/>
    <property type="match status" value="1"/>
</dbReference>